<feature type="compositionally biased region" description="Pro residues" evidence="11">
    <location>
        <begin position="11"/>
        <end position="21"/>
    </location>
</feature>
<evidence type="ECO:0000256" key="11">
    <source>
        <dbReference type="SAM" id="MobiDB-lite"/>
    </source>
</evidence>
<proteinExistence type="inferred from homology"/>
<evidence type="ECO:0000256" key="3">
    <source>
        <dbReference type="ARBA" id="ARBA00009727"/>
    </source>
</evidence>
<keyword evidence="6" id="KW-0256">Endoplasmic reticulum</keyword>
<evidence type="ECO:0000313" key="14">
    <source>
        <dbReference type="Proteomes" id="UP000467840"/>
    </source>
</evidence>
<keyword evidence="8 12" id="KW-1133">Transmembrane helix</keyword>
<evidence type="ECO:0000256" key="10">
    <source>
        <dbReference type="ARBA" id="ARBA00023136"/>
    </source>
</evidence>
<dbReference type="GO" id="GO:0030134">
    <property type="term" value="C:COPII-coated ER to Golgi transport vesicle"/>
    <property type="evidence" value="ECO:0007669"/>
    <property type="project" value="TreeGrafter"/>
</dbReference>
<feature type="transmembrane region" description="Helical" evidence="12">
    <location>
        <begin position="148"/>
        <end position="169"/>
    </location>
</feature>
<keyword evidence="10 12" id="KW-0472">Membrane</keyword>
<feature type="region of interest" description="Disordered" evidence="11">
    <location>
        <begin position="1"/>
        <end position="22"/>
    </location>
</feature>
<keyword evidence="14" id="KW-1185">Reference proteome</keyword>
<dbReference type="Proteomes" id="UP000467840">
    <property type="component" value="Chromosome 4"/>
</dbReference>
<keyword evidence="7" id="KW-0653">Protein transport</keyword>
<evidence type="ECO:0000256" key="2">
    <source>
        <dbReference type="ARBA" id="ARBA00004653"/>
    </source>
</evidence>
<evidence type="ECO:0000313" key="13">
    <source>
        <dbReference type="EMBL" id="KAF2300235.1"/>
    </source>
</evidence>
<comment type="caution">
    <text evidence="13">The sequence shown here is derived from an EMBL/GenBank/DDBJ whole genome shotgun (WGS) entry which is preliminary data.</text>
</comment>
<evidence type="ECO:0000256" key="8">
    <source>
        <dbReference type="ARBA" id="ARBA00022989"/>
    </source>
</evidence>
<dbReference type="PANTHER" id="PTHR14083">
    <property type="entry name" value="YIP1 INTERACTING FACTOR HOMOLOG YIF1 PROTEIN"/>
    <property type="match status" value="1"/>
</dbReference>
<dbReference type="Pfam" id="PF03878">
    <property type="entry name" value="YIF1"/>
    <property type="match status" value="1"/>
</dbReference>
<dbReference type="GO" id="GO:0015031">
    <property type="term" value="P:protein transport"/>
    <property type="evidence" value="ECO:0007669"/>
    <property type="project" value="UniProtKB-KW"/>
</dbReference>
<accession>A0A6A6LI86</accession>
<evidence type="ECO:0000256" key="9">
    <source>
        <dbReference type="ARBA" id="ARBA00023034"/>
    </source>
</evidence>
<dbReference type="GO" id="GO:0005793">
    <property type="term" value="C:endoplasmic reticulum-Golgi intermediate compartment"/>
    <property type="evidence" value="ECO:0007669"/>
    <property type="project" value="TreeGrafter"/>
</dbReference>
<evidence type="ECO:0000256" key="6">
    <source>
        <dbReference type="ARBA" id="ARBA00022824"/>
    </source>
</evidence>
<feature type="transmembrane region" description="Helical" evidence="12">
    <location>
        <begin position="116"/>
        <end position="136"/>
    </location>
</feature>
<dbReference type="PANTHER" id="PTHR14083:SF0">
    <property type="entry name" value="YIP1D-INTERACTING FACTOR 1, ISOFORM C"/>
    <property type="match status" value="1"/>
</dbReference>
<name>A0A6A6LI86_HEVBR</name>
<comment type="similarity">
    <text evidence="3">Belongs to the YIF1 family.</text>
</comment>
<reference evidence="13 14" key="1">
    <citation type="journal article" date="2020" name="Mol. Plant">
        <title>The Chromosome-Based Rubber Tree Genome Provides New Insights into Spurge Genome Evolution and Rubber Biosynthesis.</title>
        <authorList>
            <person name="Liu J."/>
            <person name="Shi C."/>
            <person name="Shi C.C."/>
            <person name="Li W."/>
            <person name="Zhang Q.J."/>
            <person name="Zhang Y."/>
            <person name="Li K."/>
            <person name="Lu H.F."/>
            <person name="Shi C."/>
            <person name="Zhu S.T."/>
            <person name="Xiao Z.Y."/>
            <person name="Nan H."/>
            <person name="Yue Y."/>
            <person name="Zhu X.G."/>
            <person name="Wu Y."/>
            <person name="Hong X.N."/>
            <person name="Fan G.Y."/>
            <person name="Tong Y."/>
            <person name="Zhang D."/>
            <person name="Mao C.L."/>
            <person name="Liu Y.L."/>
            <person name="Hao S.J."/>
            <person name="Liu W.Q."/>
            <person name="Lv M.Q."/>
            <person name="Zhang H.B."/>
            <person name="Liu Y."/>
            <person name="Hu-Tang G.R."/>
            <person name="Wang J.P."/>
            <person name="Wang J.H."/>
            <person name="Sun Y.H."/>
            <person name="Ni S.B."/>
            <person name="Chen W.B."/>
            <person name="Zhang X.C."/>
            <person name="Jiao Y.N."/>
            <person name="Eichler E.E."/>
            <person name="Li G.H."/>
            <person name="Liu X."/>
            <person name="Gao L.Z."/>
        </authorList>
    </citation>
    <scope>NUCLEOTIDE SEQUENCE [LARGE SCALE GENOMIC DNA]</scope>
    <source>
        <strain evidence="14">cv. GT1</strain>
        <tissue evidence="13">Leaf</tissue>
    </source>
</reference>
<feature type="transmembrane region" description="Helical" evidence="12">
    <location>
        <begin position="84"/>
        <end position="104"/>
    </location>
</feature>
<dbReference type="AlphaFoldDB" id="A0A6A6LI86"/>
<evidence type="ECO:0000256" key="5">
    <source>
        <dbReference type="ARBA" id="ARBA00022692"/>
    </source>
</evidence>
<keyword evidence="5 12" id="KW-0812">Transmembrane</keyword>
<organism evidence="13 14">
    <name type="scientific">Hevea brasiliensis</name>
    <name type="common">Para rubber tree</name>
    <name type="synonym">Siphonia brasiliensis</name>
    <dbReference type="NCBI Taxonomy" id="3981"/>
    <lineage>
        <taxon>Eukaryota</taxon>
        <taxon>Viridiplantae</taxon>
        <taxon>Streptophyta</taxon>
        <taxon>Embryophyta</taxon>
        <taxon>Tracheophyta</taxon>
        <taxon>Spermatophyta</taxon>
        <taxon>Magnoliopsida</taxon>
        <taxon>eudicotyledons</taxon>
        <taxon>Gunneridae</taxon>
        <taxon>Pentapetalae</taxon>
        <taxon>rosids</taxon>
        <taxon>fabids</taxon>
        <taxon>Malpighiales</taxon>
        <taxon>Euphorbiaceae</taxon>
        <taxon>Crotonoideae</taxon>
        <taxon>Micrandreae</taxon>
        <taxon>Hevea</taxon>
    </lineage>
</organism>
<gene>
    <name evidence="13" type="ORF">GH714_010902</name>
</gene>
<dbReference type="EMBL" id="JAAGAX010000010">
    <property type="protein sequence ID" value="KAF2300235.1"/>
    <property type="molecule type" value="Genomic_DNA"/>
</dbReference>
<comment type="subcellular location">
    <subcellularLocation>
        <location evidence="1">Endoplasmic reticulum membrane</location>
        <topology evidence="1">Multi-pass membrane protein</topology>
    </subcellularLocation>
    <subcellularLocation>
        <location evidence="2">Golgi apparatus membrane</location>
        <topology evidence="2">Multi-pass membrane protein</topology>
    </subcellularLocation>
</comment>
<evidence type="ECO:0000256" key="12">
    <source>
        <dbReference type="SAM" id="Phobius"/>
    </source>
</evidence>
<evidence type="ECO:0000256" key="4">
    <source>
        <dbReference type="ARBA" id="ARBA00022448"/>
    </source>
</evidence>
<keyword evidence="9" id="KW-0333">Golgi apparatus</keyword>
<keyword evidence="4" id="KW-0813">Transport</keyword>
<dbReference type="InterPro" id="IPR005578">
    <property type="entry name" value="Yif1_fam"/>
</dbReference>
<dbReference type="GO" id="GO:0006888">
    <property type="term" value="P:endoplasmic reticulum to Golgi vesicle-mediated transport"/>
    <property type="evidence" value="ECO:0007669"/>
    <property type="project" value="InterPro"/>
</dbReference>
<evidence type="ECO:0000256" key="1">
    <source>
        <dbReference type="ARBA" id="ARBA00004477"/>
    </source>
</evidence>
<dbReference type="GO" id="GO:0005789">
    <property type="term" value="C:endoplasmic reticulum membrane"/>
    <property type="evidence" value="ECO:0007669"/>
    <property type="project" value="UniProtKB-SubCell"/>
</dbReference>
<dbReference type="GO" id="GO:0000139">
    <property type="term" value="C:Golgi membrane"/>
    <property type="evidence" value="ECO:0007669"/>
    <property type="project" value="UniProtKB-SubCell"/>
</dbReference>
<protein>
    <submittedName>
        <fullName evidence="13">Uncharacterized protein</fullName>
    </submittedName>
</protein>
<evidence type="ECO:0000256" key="7">
    <source>
        <dbReference type="ARBA" id="ARBA00022927"/>
    </source>
</evidence>
<sequence length="175" mass="18865">MYNNVGAQPGAPRPPTNPQPNPFGNAFYGAGSGLIRGGLGAYGEKILGSSSEYVQSNGHWTRITASRGRLSYKPPIYDINAPDLYIPFMAFGTYVVLAGLSLGLNGKFSPEALNWLFVKGLLGWFMQVALLKVTLLSLGSGEAPLLDIVAYAGYTFTGMCLAVLGKILFKYSYYF</sequence>